<dbReference type="eggNOG" id="COG4187">
    <property type="taxonomic scope" value="Bacteria"/>
</dbReference>
<dbReference type="AlphaFoldDB" id="A0A073INC7"/>
<evidence type="ECO:0008006" key="3">
    <source>
        <dbReference type="Google" id="ProtNLM"/>
    </source>
</evidence>
<name>A0A073INC7_9BACT</name>
<protein>
    <recommendedName>
        <fullName evidence="3">Peptidase M20 dimerisation domain-containing protein</fullName>
    </recommendedName>
</protein>
<comment type="caution">
    <text evidence="1">The sequence shown here is derived from an EMBL/GenBank/DDBJ whole genome shotgun (WGS) entry which is preliminary data.</text>
</comment>
<dbReference type="InterPro" id="IPR050072">
    <property type="entry name" value="Peptidase_M20A"/>
</dbReference>
<accession>A0A073INC7</accession>
<dbReference type="InterPro" id="IPR002933">
    <property type="entry name" value="Peptidase_M20"/>
</dbReference>
<dbReference type="Gene3D" id="3.40.630.10">
    <property type="entry name" value="Zn peptidases"/>
    <property type="match status" value="1"/>
</dbReference>
<dbReference type="Pfam" id="PF01546">
    <property type="entry name" value="Peptidase_M20"/>
    <property type="match status" value="1"/>
</dbReference>
<organism evidence="1 2">
    <name type="scientific">Synergistes jonesii</name>
    <dbReference type="NCBI Taxonomy" id="2754"/>
    <lineage>
        <taxon>Bacteria</taxon>
        <taxon>Thermotogati</taxon>
        <taxon>Synergistota</taxon>
        <taxon>Synergistia</taxon>
        <taxon>Synergistales</taxon>
        <taxon>Synergistaceae</taxon>
        <taxon>Synergistes</taxon>
    </lineage>
</organism>
<evidence type="ECO:0000313" key="2">
    <source>
        <dbReference type="Proteomes" id="UP000027665"/>
    </source>
</evidence>
<dbReference type="GeneID" id="90984687"/>
<dbReference type="RefSeq" id="WP_051682918.1">
    <property type="nucleotide sequence ID" value="NZ_JMKI01000054.1"/>
</dbReference>
<gene>
    <name evidence="1" type="ORF">EH55_11960</name>
</gene>
<dbReference type="GO" id="GO:0016787">
    <property type="term" value="F:hydrolase activity"/>
    <property type="evidence" value="ECO:0007669"/>
    <property type="project" value="InterPro"/>
</dbReference>
<dbReference type="STRING" id="2754.EH55_11960"/>
<dbReference type="PANTHER" id="PTHR43808:SF27">
    <property type="entry name" value="PROTEIN ROCB"/>
    <property type="match status" value="1"/>
</dbReference>
<dbReference type="PANTHER" id="PTHR43808">
    <property type="entry name" value="ACETYLORNITHINE DEACETYLASE"/>
    <property type="match status" value="1"/>
</dbReference>
<dbReference type="Proteomes" id="UP000027665">
    <property type="component" value="Unassembled WGS sequence"/>
</dbReference>
<reference evidence="1 2" key="1">
    <citation type="submission" date="2014-04" db="EMBL/GenBank/DDBJ databases">
        <title>Draft Genome Sequence of Synergistes jonesii.</title>
        <authorList>
            <person name="Coil D.A."/>
            <person name="Eisen J.A."/>
            <person name="Holland-Moritz H.E."/>
        </authorList>
    </citation>
    <scope>NUCLEOTIDE SEQUENCE [LARGE SCALE GENOMIC DNA]</scope>
    <source>
        <strain evidence="1 2">78-1</strain>
    </source>
</reference>
<proteinExistence type="predicted"/>
<dbReference type="EMBL" id="JMKI01000054">
    <property type="protein sequence ID" value="KEJ91259.1"/>
    <property type="molecule type" value="Genomic_DNA"/>
</dbReference>
<dbReference type="OrthoDB" id="9815360at2"/>
<dbReference type="SUPFAM" id="SSF53187">
    <property type="entry name" value="Zn-dependent exopeptidases"/>
    <property type="match status" value="1"/>
</dbReference>
<keyword evidence="2" id="KW-1185">Reference proteome</keyword>
<evidence type="ECO:0000313" key="1">
    <source>
        <dbReference type="EMBL" id="KEJ91259.1"/>
    </source>
</evidence>
<sequence length="399" mass="45231">MNRHLDIKGINEEIEKILIPYVRIKSFTNTVGEKDIEDFFRYYFSNKPYFQKNEDYYGTLPIKDDPLNRSVSWALVKGSGCETVVLIHHSDIVSIEDFRNYKEYALSPYELEKKLRCIIASLPADVSNDLESGDYLFGRGVCDMKGGGSIQIALMNYYSKISDLKGNLVLLVLPDEENLSAGMRSGVVLLRELQNKYNLNYKLMINSEPHQRKQKDIGVFSIGSIGKLMPFIYVRGFLAHAGKVFEGLNPLNVMSGIVRATELNSNFSDTVFSGEASPPPTWLYFKDSKEHYDVSMPLFAYGCISVQTMKQTPKEVLDKIKIIAEGVFKQVLNDTQKSYDAFCEVTGVPQQRLPWSVKVISIGEFLKDVQQNLGNEFNGNYNKIMDNLFSDVKTGKMVV</sequence>